<evidence type="ECO:0000313" key="3">
    <source>
        <dbReference type="Proteomes" id="UP000800235"/>
    </source>
</evidence>
<dbReference type="EMBL" id="MU007086">
    <property type="protein sequence ID" value="KAF2423009.1"/>
    <property type="molecule type" value="Genomic_DNA"/>
</dbReference>
<feature type="region of interest" description="Disordered" evidence="1">
    <location>
        <begin position="162"/>
        <end position="196"/>
    </location>
</feature>
<protein>
    <submittedName>
        <fullName evidence="2">Uncharacterized protein</fullName>
    </submittedName>
</protein>
<organism evidence="2 3">
    <name type="scientific">Tothia fuscella</name>
    <dbReference type="NCBI Taxonomy" id="1048955"/>
    <lineage>
        <taxon>Eukaryota</taxon>
        <taxon>Fungi</taxon>
        <taxon>Dikarya</taxon>
        <taxon>Ascomycota</taxon>
        <taxon>Pezizomycotina</taxon>
        <taxon>Dothideomycetes</taxon>
        <taxon>Pleosporomycetidae</taxon>
        <taxon>Venturiales</taxon>
        <taxon>Cylindrosympodiaceae</taxon>
        <taxon>Tothia</taxon>
    </lineage>
</organism>
<reference evidence="2" key="1">
    <citation type="journal article" date="2020" name="Stud. Mycol.">
        <title>101 Dothideomycetes genomes: a test case for predicting lifestyles and emergence of pathogens.</title>
        <authorList>
            <person name="Haridas S."/>
            <person name="Albert R."/>
            <person name="Binder M."/>
            <person name="Bloem J."/>
            <person name="Labutti K."/>
            <person name="Salamov A."/>
            <person name="Andreopoulos B."/>
            <person name="Baker S."/>
            <person name="Barry K."/>
            <person name="Bills G."/>
            <person name="Bluhm B."/>
            <person name="Cannon C."/>
            <person name="Castanera R."/>
            <person name="Culley D."/>
            <person name="Daum C."/>
            <person name="Ezra D."/>
            <person name="Gonzalez J."/>
            <person name="Henrissat B."/>
            <person name="Kuo A."/>
            <person name="Liang C."/>
            <person name="Lipzen A."/>
            <person name="Lutzoni F."/>
            <person name="Magnuson J."/>
            <person name="Mondo S."/>
            <person name="Nolan M."/>
            <person name="Ohm R."/>
            <person name="Pangilinan J."/>
            <person name="Park H.-J."/>
            <person name="Ramirez L."/>
            <person name="Alfaro M."/>
            <person name="Sun H."/>
            <person name="Tritt A."/>
            <person name="Yoshinaga Y."/>
            <person name="Zwiers L.-H."/>
            <person name="Turgeon B."/>
            <person name="Goodwin S."/>
            <person name="Spatafora J."/>
            <person name="Crous P."/>
            <person name="Grigoriev I."/>
        </authorList>
    </citation>
    <scope>NUCLEOTIDE SEQUENCE</scope>
    <source>
        <strain evidence="2">CBS 130266</strain>
    </source>
</reference>
<sequence length="344" mass="37841">MPRSSSSHCQLHRSFVPIPFSANLSSHSLRSEKLHGEEAEDLAGQHGTATQKQCLLPDILIRASKFQIFRGKRCKEGGALGGSARTGAKCAVSNFSYVSDVAHFAPIPSHEVTENDGYPQTEAQYHRRPTTQTGGWRRPFANVLDKAGNTRSSLTRKRGAFISQSSASGIDRPPYSAQGSPKDWDMQPRSDTSSRVVTDLTRHHRLKGLSRSMSMTPARLILQAWIANSISGYLIGQYQLAQAQRFKDPIRSCSITCDRTKIPRADRRFSSTTSSRRSIGRTAPAVFLGTIFDGESVIATHIPVLPGDYTDSDELIDMFTVSIPSPSSPIAKDAMCKQPLLQHR</sequence>
<dbReference type="AlphaFoldDB" id="A0A9P4NIY9"/>
<dbReference type="Proteomes" id="UP000800235">
    <property type="component" value="Unassembled WGS sequence"/>
</dbReference>
<gene>
    <name evidence="2" type="ORF">EJ08DRAFT_682502</name>
</gene>
<keyword evidence="3" id="KW-1185">Reference proteome</keyword>
<proteinExistence type="predicted"/>
<name>A0A9P4NIY9_9PEZI</name>
<accession>A0A9P4NIY9</accession>
<evidence type="ECO:0000313" key="2">
    <source>
        <dbReference type="EMBL" id="KAF2423009.1"/>
    </source>
</evidence>
<comment type="caution">
    <text evidence="2">The sequence shown here is derived from an EMBL/GenBank/DDBJ whole genome shotgun (WGS) entry which is preliminary data.</text>
</comment>
<evidence type="ECO:0000256" key="1">
    <source>
        <dbReference type="SAM" id="MobiDB-lite"/>
    </source>
</evidence>